<comment type="caution">
    <text evidence="1">The sequence shown here is derived from an EMBL/GenBank/DDBJ whole genome shotgun (WGS) entry which is preliminary data.</text>
</comment>
<name>A0ACA9PF93_9GLOM</name>
<evidence type="ECO:0000313" key="2">
    <source>
        <dbReference type="Proteomes" id="UP000789525"/>
    </source>
</evidence>
<dbReference type="EMBL" id="CAJVPT010034086">
    <property type="protein sequence ID" value="CAG8706882.1"/>
    <property type="molecule type" value="Genomic_DNA"/>
</dbReference>
<reference evidence="1" key="1">
    <citation type="submission" date="2021-06" db="EMBL/GenBank/DDBJ databases">
        <authorList>
            <person name="Kallberg Y."/>
            <person name="Tangrot J."/>
            <person name="Rosling A."/>
        </authorList>
    </citation>
    <scope>NUCLEOTIDE SEQUENCE</scope>
    <source>
        <strain evidence="1">CL356</strain>
    </source>
</reference>
<keyword evidence="2" id="KW-1185">Reference proteome</keyword>
<protein>
    <submittedName>
        <fullName evidence="1">14107_t:CDS:1</fullName>
    </submittedName>
</protein>
<proteinExistence type="predicted"/>
<feature type="non-terminal residue" evidence="1">
    <location>
        <position position="116"/>
    </location>
</feature>
<dbReference type="Proteomes" id="UP000789525">
    <property type="component" value="Unassembled WGS sequence"/>
</dbReference>
<accession>A0ACA9PF93</accession>
<evidence type="ECO:0000313" key="1">
    <source>
        <dbReference type="EMBL" id="CAG8706882.1"/>
    </source>
</evidence>
<sequence>MAVQLVTPLWAASSHISRLMEASKTARYESHVSKVGGHLLLIWDSVVTTSRRQRHVCDNRLGSASFSPEIQLGQAGVPRATFHLTTFVEEAPHELHESGESSHIQQLKKINHKPRE</sequence>
<gene>
    <name evidence="1" type="ORF">ACOLOM_LOCUS10490</name>
</gene>
<organism evidence="1 2">
    <name type="scientific">Acaulospora colombiana</name>
    <dbReference type="NCBI Taxonomy" id="27376"/>
    <lineage>
        <taxon>Eukaryota</taxon>
        <taxon>Fungi</taxon>
        <taxon>Fungi incertae sedis</taxon>
        <taxon>Mucoromycota</taxon>
        <taxon>Glomeromycotina</taxon>
        <taxon>Glomeromycetes</taxon>
        <taxon>Diversisporales</taxon>
        <taxon>Acaulosporaceae</taxon>
        <taxon>Acaulospora</taxon>
    </lineage>
</organism>